<reference evidence="2 3" key="1">
    <citation type="submission" date="2018-02" db="EMBL/GenBank/DDBJ databases">
        <title>The genomes of Aspergillus section Nigri reveals drivers in fungal speciation.</title>
        <authorList>
            <consortium name="DOE Joint Genome Institute"/>
            <person name="Vesth T.C."/>
            <person name="Nybo J."/>
            <person name="Theobald S."/>
            <person name="Brandl J."/>
            <person name="Frisvad J.C."/>
            <person name="Nielsen K.F."/>
            <person name="Lyhne E.K."/>
            <person name="Kogle M.E."/>
            <person name="Kuo A."/>
            <person name="Riley R."/>
            <person name="Clum A."/>
            <person name="Nolan M."/>
            <person name="Lipzen A."/>
            <person name="Salamov A."/>
            <person name="Henrissat B."/>
            <person name="Wiebenga A."/>
            <person name="De vries R.P."/>
            <person name="Grigoriev I.V."/>
            <person name="Mortensen U.H."/>
            <person name="Andersen M.R."/>
            <person name="Baker S.E."/>
        </authorList>
    </citation>
    <scope>NUCLEOTIDE SEQUENCE [LARGE SCALE GENOMIC DNA]</scope>
    <source>
        <strain evidence="2 3">CBS 121057</strain>
    </source>
</reference>
<evidence type="ECO:0000313" key="3">
    <source>
        <dbReference type="Proteomes" id="UP000248423"/>
    </source>
</evidence>
<keyword evidence="3" id="KW-1185">Reference proteome</keyword>
<keyword evidence="1" id="KW-0472">Membrane</keyword>
<feature type="transmembrane region" description="Helical" evidence="1">
    <location>
        <begin position="7"/>
        <end position="25"/>
    </location>
</feature>
<protein>
    <submittedName>
        <fullName evidence="2">Uncharacterized protein</fullName>
    </submittedName>
</protein>
<gene>
    <name evidence="2" type="ORF">BO78DRAFT_5070</name>
</gene>
<organism evidence="2 3">
    <name type="scientific">Aspergillus sclerotiicarbonarius (strain CBS 121057 / IBT 28362)</name>
    <dbReference type="NCBI Taxonomy" id="1448318"/>
    <lineage>
        <taxon>Eukaryota</taxon>
        <taxon>Fungi</taxon>
        <taxon>Dikarya</taxon>
        <taxon>Ascomycota</taxon>
        <taxon>Pezizomycotina</taxon>
        <taxon>Eurotiomycetes</taxon>
        <taxon>Eurotiomycetidae</taxon>
        <taxon>Eurotiales</taxon>
        <taxon>Aspergillaceae</taxon>
        <taxon>Aspergillus</taxon>
        <taxon>Aspergillus subgen. Circumdati</taxon>
    </lineage>
</organism>
<accession>A0A319EVP4</accession>
<proteinExistence type="predicted"/>
<keyword evidence="1" id="KW-0812">Transmembrane</keyword>
<dbReference type="EMBL" id="KZ826315">
    <property type="protein sequence ID" value="PYI12495.1"/>
    <property type="molecule type" value="Genomic_DNA"/>
</dbReference>
<sequence>MHSSQPLLCSNIALISLACCSYFIIAGDLPEQTVDLLFRVVSISALQYGLRETNCGVN</sequence>
<name>A0A319EVP4_ASPSB</name>
<dbReference type="Proteomes" id="UP000248423">
    <property type="component" value="Unassembled WGS sequence"/>
</dbReference>
<evidence type="ECO:0000256" key="1">
    <source>
        <dbReference type="SAM" id="Phobius"/>
    </source>
</evidence>
<dbReference type="AlphaFoldDB" id="A0A319EVP4"/>
<keyword evidence="1" id="KW-1133">Transmembrane helix</keyword>
<evidence type="ECO:0000313" key="2">
    <source>
        <dbReference type="EMBL" id="PYI12495.1"/>
    </source>
</evidence>
<dbReference type="VEuPathDB" id="FungiDB:BO78DRAFT_5070"/>